<protein>
    <submittedName>
        <fullName evidence="1">Uncharacterized protein</fullName>
    </submittedName>
</protein>
<name>A0A923SQF3_9BACT</name>
<accession>A0A923SQF3</accession>
<dbReference type="AlphaFoldDB" id="A0A923SQF3"/>
<dbReference type="InterPro" id="IPR027417">
    <property type="entry name" value="P-loop_NTPase"/>
</dbReference>
<dbReference type="Proteomes" id="UP000603640">
    <property type="component" value="Unassembled WGS sequence"/>
</dbReference>
<dbReference type="EMBL" id="JACRVF010000009">
    <property type="protein sequence ID" value="MBC5995095.1"/>
    <property type="molecule type" value="Genomic_DNA"/>
</dbReference>
<comment type="caution">
    <text evidence="1">The sequence shown here is derived from an EMBL/GenBank/DDBJ whole genome shotgun (WGS) entry which is preliminary data.</text>
</comment>
<evidence type="ECO:0000313" key="1">
    <source>
        <dbReference type="EMBL" id="MBC5995095.1"/>
    </source>
</evidence>
<dbReference type="RefSeq" id="WP_187069145.1">
    <property type="nucleotide sequence ID" value="NZ_JACRVF010000009.1"/>
</dbReference>
<dbReference type="SUPFAM" id="SSF52540">
    <property type="entry name" value="P-loop containing nucleoside triphosphate hydrolases"/>
    <property type="match status" value="1"/>
</dbReference>
<proteinExistence type="predicted"/>
<evidence type="ECO:0000313" key="2">
    <source>
        <dbReference type="Proteomes" id="UP000603640"/>
    </source>
</evidence>
<gene>
    <name evidence="1" type="ORF">H8S84_19770</name>
</gene>
<organism evidence="1 2">
    <name type="scientific">Pontibacter cellulosilyticus</name>
    <dbReference type="NCBI Taxonomy" id="1720253"/>
    <lineage>
        <taxon>Bacteria</taxon>
        <taxon>Pseudomonadati</taxon>
        <taxon>Bacteroidota</taxon>
        <taxon>Cytophagia</taxon>
        <taxon>Cytophagales</taxon>
        <taxon>Hymenobacteraceae</taxon>
        <taxon>Pontibacter</taxon>
    </lineage>
</organism>
<sequence length="214" mass="24421">MSLKEVKNVLCISATPPDIFAQYGFRTVKVEPATSNTITITPKVYKGKIQHELSSLLPTLNYKEKQYLIRLNNLNLIERVLKSFKDLEPEQIALLSSETKAGDVYQEITKSKTIPQQVRLVFTTSLIDCGVDVYNTDLEIIIAEHQNEHLSTQDTLQFLARPRKVSNLKATVYKLERPGKGISREQLYKDAYELATYECNWLNQMNAKHTAGTR</sequence>
<keyword evidence="2" id="KW-1185">Reference proteome</keyword>
<reference evidence="1" key="1">
    <citation type="submission" date="2020-08" db="EMBL/GenBank/DDBJ databases">
        <title>Pontibacter sp. SD6 16S ribosomal RNA gene Genome sequencing and assembly.</title>
        <authorList>
            <person name="Kang M."/>
        </authorList>
    </citation>
    <scope>NUCLEOTIDE SEQUENCE</scope>
    <source>
        <strain evidence="1">SD6</strain>
    </source>
</reference>